<protein>
    <submittedName>
        <fullName evidence="1">Uncharacterized protein</fullName>
    </submittedName>
</protein>
<proteinExistence type="predicted"/>
<gene>
    <name evidence="1" type="ORF">PROFUN_08744</name>
</gene>
<name>A0A2P6ND60_9EUKA</name>
<sequence length="141" mass="16246">MFREKWFVDQQNPRTETTFTDILYPDEIMHQYLPSILELHTALELGLAVRYVVQTTEDILAGTEFSMFGHVQRVRCDQGVLAARSGTPQMTTKLNFVPRLRLHSGMWDKSALDMKNRVTTNVERASLRLRAVLVNVDLLHS</sequence>
<comment type="caution">
    <text evidence="1">The sequence shown here is derived from an EMBL/GenBank/DDBJ whole genome shotgun (WGS) entry which is preliminary data.</text>
</comment>
<dbReference type="InParanoid" id="A0A2P6ND60"/>
<keyword evidence="2" id="KW-1185">Reference proteome</keyword>
<evidence type="ECO:0000313" key="1">
    <source>
        <dbReference type="EMBL" id="PRP81880.1"/>
    </source>
</evidence>
<dbReference type="EMBL" id="MDYQ01000115">
    <property type="protein sequence ID" value="PRP81880.1"/>
    <property type="molecule type" value="Genomic_DNA"/>
</dbReference>
<accession>A0A2P6ND60</accession>
<dbReference type="AlphaFoldDB" id="A0A2P6ND60"/>
<organism evidence="1 2">
    <name type="scientific">Planoprotostelium fungivorum</name>
    <dbReference type="NCBI Taxonomy" id="1890364"/>
    <lineage>
        <taxon>Eukaryota</taxon>
        <taxon>Amoebozoa</taxon>
        <taxon>Evosea</taxon>
        <taxon>Variosea</taxon>
        <taxon>Cavosteliida</taxon>
        <taxon>Cavosteliaceae</taxon>
        <taxon>Planoprotostelium</taxon>
    </lineage>
</organism>
<evidence type="ECO:0000313" key="2">
    <source>
        <dbReference type="Proteomes" id="UP000241769"/>
    </source>
</evidence>
<dbReference type="Proteomes" id="UP000241769">
    <property type="component" value="Unassembled WGS sequence"/>
</dbReference>
<reference evidence="1 2" key="1">
    <citation type="journal article" date="2018" name="Genome Biol. Evol.">
        <title>Multiple Roots of Fruiting Body Formation in Amoebozoa.</title>
        <authorList>
            <person name="Hillmann F."/>
            <person name="Forbes G."/>
            <person name="Novohradska S."/>
            <person name="Ferling I."/>
            <person name="Riege K."/>
            <person name="Groth M."/>
            <person name="Westermann M."/>
            <person name="Marz M."/>
            <person name="Spaller T."/>
            <person name="Winckler T."/>
            <person name="Schaap P."/>
            <person name="Glockner G."/>
        </authorList>
    </citation>
    <scope>NUCLEOTIDE SEQUENCE [LARGE SCALE GENOMIC DNA]</scope>
    <source>
        <strain evidence="1 2">Jena</strain>
    </source>
</reference>